<evidence type="ECO:0000259" key="6">
    <source>
        <dbReference type="Pfam" id="PF07669"/>
    </source>
</evidence>
<gene>
    <name evidence="7" type="ORF">WB794_05815</name>
</gene>
<dbReference type="GO" id="GO:0032259">
    <property type="term" value="P:methylation"/>
    <property type="evidence" value="ECO:0007669"/>
    <property type="project" value="UniProtKB-KW"/>
</dbReference>
<dbReference type="EMBL" id="JBBDHC010000006">
    <property type="protein sequence ID" value="MEJ1249189.1"/>
    <property type="molecule type" value="Genomic_DNA"/>
</dbReference>
<dbReference type="Proteomes" id="UP001364472">
    <property type="component" value="Unassembled WGS sequence"/>
</dbReference>
<proteinExistence type="predicted"/>
<dbReference type="GO" id="GO:0006304">
    <property type="term" value="P:DNA modification"/>
    <property type="evidence" value="ECO:0007669"/>
    <property type="project" value="InterPro"/>
</dbReference>
<evidence type="ECO:0000313" key="7">
    <source>
        <dbReference type="EMBL" id="MEJ1249189.1"/>
    </source>
</evidence>
<dbReference type="Gene3D" id="3.40.50.150">
    <property type="entry name" value="Vaccinia Virus protein VP39"/>
    <property type="match status" value="2"/>
</dbReference>
<dbReference type="RefSeq" id="WP_337334903.1">
    <property type="nucleotide sequence ID" value="NZ_JBBDHC010000006.1"/>
</dbReference>
<comment type="catalytic activity">
    <reaction evidence="5">
        <text>a 2'-deoxyadenosine in DNA + S-adenosyl-L-methionine = an N(6)-methyl-2'-deoxyadenosine in DNA + S-adenosyl-L-homocysteine + H(+)</text>
        <dbReference type="Rhea" id="RHEA:15197"/>
        <dbReference type="Rhea" id="RHEA-COMP:12418"/>
        <dbReference type="Rhea" id="RHEA-COMP:12419"/>
        <dbReference type="ChEBI" id="CHEBI:15378"/>
        <dbReference type="ChEBI" id="CHEBI:57856"/>
        <dbReference type="ChEBI" id="CHEBI:59789"/>
        <dbReference type="ChEBI" id="CHEBI:90615"/>
        <dbReference type="ChEBI" id="CHEBI:90616"/>
        <dbReference type="EC" id="2.1.1.72"/>
    </reaction>
</comment>
<name>A0AAW9R5U3_9GAMM</name>
<dbReference type="InterPro" id="IPR011639">
    <property type="entry name" value="MethylTrfase_TaqI-like_dom"/>
</dbReference>
<dbReference type="GO" id="GO:0009007">
    <property type="term" value="F:site-specific DNA-methyltransferase (adenine-specific) activity"/>
    <property type="evidence" value="ECO:0007669"/>
    <property type="project" value="UniProtKB-EC"/>
</dbReference>
<dbReference type="Pfam" id="PF07669">
    <property type="entry name" value="Eco57I"/>
    <property type="match status" value="1"/>
</dbReference>
<dbReference type="PANTHER" id="PTHR33841">
    <property type="entry name" value="DNA METHYLTRANSFERASE YEEA-RELATED"/>
    <property type="match status" value="1"/>
</dbReference>
<evidence type="ECO:0000313" key="8">
    <source>
        <dbReference type="Proteomes" id="UP001364472"/>
    </source>
</evidence>
<evidence type="ECO:0000256" key="2">
    <source>
        <dbReference type="ARBA" id="ARBA00022603"/>
    </source>
</evidence>
<dbReference type="SUPFAM" id="SSF53335">
    <property type="entry name" value="S-adenosyl-L-methionine-dependent methyltransferases"/>
    <property type="match status" value="1"/>
</dbReference>
<dbReference type="PANTHER" id="PTHR33841:SF1">
    <property type="entry name" value="DNA METHYLTRANSFERASE A"/>
    <property type="match status" value="1"/>
</dbReference>
<comment type="caution">
    <text evidence="7">The sequence shown here is derived from an EMBL/GenBank/DDBJ whole genome shotgun (WGS) entry which is preliminary data.</text>
</comment>
<feature type="domain" description="Type II methyltransferase M.TaqI-like" evidence="6">
    <location>
        <begin position="545"/>
        <end position="791"/>
    </location>
</feature>
<dbReference type="InterPro" id="IPR050953">
    <property type="entry name" value="N4_N6_ade-DNA_methylase"/>
</dbReference>
<evidence type="ECO:0000256" key="3">
    <source>
        <dbReference type="ARBA" id="ARBA00022679"/>
    </source>
</evidence>
<organism evidence="7 8">
    <name type="scientific">Denitratimonas tolerans</name>
    <dbReference type="NCBI Taxonomy" id="1338420"/>
    <lineage>
        <taxon>Bacteria</taxon>
        <taxon>Pseudomonadati</taxon>
        <taxon>Pseudomonadota</taxon>
        <taxon>Gammaproteobacteria</taxon>
        <taxon>Lysobacterales</taxon>
        <taxon>Lysobacteraceae</taxon>
        <taxon>Denitratimonas</taxon>
    </lineage>
</organism>
<keyword evidence="8" id="KW-1185">Reference proteome</keyword>
<keyword evidence="3" id="KW-0808">Transferase</keyword>
<dbReference type="PRINTS" id="PR00507">
    <property type="entry name" value="N12N6MTFRASE"/>
</dbReference>
<reference evidence="7 8" key="1">
    <citation type="journal article" date="2016" name="Antonie Van Leeuwenhoek">
        <title>Denitratimonas tolerans gen. nov., sp. nov., a denitrifying bacterium isolated from a bioreactor for tannery wastewater treatment.</title>
        <authorList>
            <person name="Han S.I."/>
            <person name="Kim J.O."/>
            <person name="Lee Y.R."/>
            <person name="Ekpeghere K.I."/>
            <person name="Koh S.C."/>
            <person name="Whang K.S."/>
        </authorList>
    </citation>
    <scope>NUCLEOTIDE SEQUENCE [LARGE SCALE GENOMIC DNA]</scope>
    <source>
        <strain evidence="7 8">KACC 17565</strain>
    </source>
</reference>
<accession>A0AAW9R5U3</accession>
<keyword evidence="4" id="KW-0949">S-adenosyl-L-methionine</keyword>
<evidence type="ECO:0000256" key="5">
    <source>
        <dbReference type="ARBA" id="ARBA00047942"/>
    </source>
</evidence>
<dbReference type="InterPro" id="IPR029063">
    <property type="entry name" value="SAM-dependent_MTases_sf"/>
</dbReference>
<keyword evidence="2 7" id="KW-0489">Methyltransferase</keyword>
<dbReference type="EC" id="2.1.1.72" evidence="1"/>
<evidence type="ECO:0000256" key="1">
    <source>
        <dbReference type="ARBA" id="ARBA00011900"/>
    </source>
</evidence>
<sequence>MSRRDAALAFDAIHIEGGLLPAEWLASIAALKAAHQLPGDYGIPKGLNLRDEVGRYWRIAQAHWSEFAHAREQAEDPHGLASRFVQALMRDVIGASDLQPHAAPVDIGERLYPITATARTGRLPLVVGAAHQRLDERDRRYGDSGRQRSAFGLLQDNLNAADAALWGIASNGSVLRLARDNASLTRPAWIEADLARIFSEERYADFSLLWLLIHASRFGNREDLVAQCPLEAWREASKEQGTRARDKLRQGVEEALLALGQGFLSEAANQPLRDALASGTLDRNVYFQQLLRLVYRLIFLLTIEERGLLHPADASPDAVKLYADGYSLRRLRERARRRRAFDRHADLWECLKPVLAGLAHGQPLLALPALGGLFAEDQCPDLDTGRLGNADLLEAVAKLGWMREGRSLTRINWRDMGPEELGSVYESLLELVPDISADGRVFRFANAEAAKGNARKTSGSYYTPDALVQELLDSALEPVIQQRISGAADPQAALLSITVCDPACGSGHFLLGAARRLATRLAQLRAHDTPSGDDFRHALRDVVTHCIFGVDRNPMAIELARMSLWLEAMTPDKPLGFLDHHLRRGDALLGLTDLSALEQGIPKDAFKTLSGDDAKVCKELARRNAAELKDLARKRTAQSFGQRDLLGLRAEGLDKLRALEALPDATLEQIAAKQAAWQAFADASADSPLRHAADMLLAAFLLPKTETTHDSVPTTATVVLELLGEHAAPGHDGKRAAAREACEEARVLHWPLAFPLVHAAGGFTCVLGNPPWERIKLQEEEFFASRNTNVAEAKNKAERSQRIQWLSEGMLAAHLDPERGHNEVQAQAEQRLYREFLSARRTAEAASAFVHVKGDDGGRYPLTGRGDVDTYALFAETFLQIRNAGSRAGIIVKSGISTDDTYKAFFQWLVSSRQLISLFGFDNAKRIFPSVHADTPFVLLTMGSTQDPAKICHYILAMHELADPRRRFTLTSDEFRLINPNTLTCPVFRSERDAELTKKLYRSAPVLIDEGRHDGNPWDIRFMTMFHMSNDSHVFNDAPGEGLLPLYEAKLIHQFDHRWATYVDADTTRDVTVAEKTDPDFVVTPRYWIDESEVMQRLVEKIWRRPWLMGWRDITNATNERTVIASVIPLSGVGNKIPLFLFEESVDARHAAAFLANMSSLALDFTARQKIGGTTLNYFYLKQFPVFPRSRYIDADFSFVVPRVLELTYTAHDIAPWARDLGYDGPPFTFDPDRRAILRAELDAYYARLYGLTRDELRYILDPADVMGADYPSETFRVLKNNEMREFGEYRTRRLVLEAWDKLQSGELH</sequence>
<protein>
    <recommendedName>
        <fullName evidence="1">site-specific DNA-methyltransferase (adenine-specific)</fullName>
        <ecNumber evidence="1">2.1.1.72</ecNumber>
    </recommendedName>
</protein>
<evidence type="ECO:0000256" key="4">
    <source>
        <dbReference type="ARBA" id="ARBA00022691"/>
    </source>
</evidence>